<dbReference type="EMBL" id="NHTK01001020">
    <property type="protein sequence ID" value="PPR03783.1"/>
    <property type="molecule type" value="Genomic_DNA"/>
</dbReference>
<evidence type="ECO:0000313" key="3">
    <source>
        <dbReference type="Proteomes" id="UP000284842"/>
    </source>
</evidence>
<dbReference type="InParanoid" id="A0A409YL31"/>
<dbReference type="OrthoDB" id="2857942at2759"/>
<proteinExistence type="predicted"/>
<reference evidence="2 3" key="1">
    <citation type="journal article" date="2018" name="Evol. Lett.">
        <title>Horizontal gene cluster transfer increased hallucinogenic mushroom diversity.</title>
        <authorList>
            <person name="Reynolds H.T."/>
            <person name="Vijayakumar V."/>
            <person name="Gluck-Thaler E."/>
            <person name="Korotkin H.B."/>
            <person name="Matheny P.B."/>
            <person name="Slot J.C."/>
        </authorList>
    </citation>
    <scope>NUCLEOTIDE SEQUENCE [LARGE SCALE GENOMIC DNA]</scope>
    <source>
        <strain evidence="2 3">2629</strain>
    </source>
</reference>
<keyword evidence="1" id="KW-0732">Signal</keyword>
<evidence type="ECO:0000256" key="1">
    <source>
        <dbReference type="SAM" id="SignalP"/>
    </source>
</evidence>
<name>A0A409YL31_9AGAR</name>
<accession>A0A409YL31</accession>
<keyword evidence="3" id="KW-1185">Reference proteome</keyword>
<organism evidence="2 3">
    <name type="scientific">Panaeolus cyanescens</name>
    <dbReference type="NCBI Taxonomy" id="181874"/>
    <lineage>
        <taxon>Eukaryota</taxon>
        <taxon>Fungi</taxon>
        <taxon>Dikarya</taxon>
        <taxon>Basidiomycota</taxon>
        <taxon>Agaricomycotina</taxon>
        <taxon>Agaricomycetes</taxon>
        <taxon>Agaricomycetidae</taxon>
        <taxon>Agaricales</taxon>
        <taxon>Agaricineae</taxon>
        <taxon>Galeropsidaceae</taxon>
        <taxon>Panaeolus</taxon>
    </lineage>
</organism>
<dbReference type="AlphaFoldDB" id="A0A409YL31"/>
<feature type="chain" id="PRO_5019011660" evidence="1">
    <location>
        <begin position="21"/>
        <end position="176"/>
    </location>
</feature>
<gene>
    <name evidence="2" type="ORF">CVT24_007526</name>
</gene>
<comment type="caution">
    <text evidence="2">The sequence shown here is derived from an EMBL/GenBank/DDBJ whole genome shotgun (WGS) entry which is preliminary data.</text>
</comment>
<dbReference type="Proteomes" id="UP000284842">
    <property type="component" value="Unassembled WGS sequence"/>
</dbReference>
<protein>
    <submittedName>
        <fullName evidence="2">Uncharacterized protein</fullName>
    </submittedName>
</protein>
<feature type="signal peptide" evidence="1">
    <location>
        <begin position="1"/>
        <end position="20"/>
    </location>
</feature>
<evidence type="ECO:0000313" key="2">
    <source>
        <dbReference type="EMBL" id="PPR03783.1"/>
    </source>
</evidence>
<sequence>MVKITQVTAFIAASALSVAAVDVCFYSNTLGCSGTAGCCNNLAVNLCCGPAASGLGFSIKYIGLPDITTGQAWSGDRCSPASTGIRTFQNGPGDRCWTGGGLRAASGAWTFGTGGRVANSSNTTSTECQGFNAFKYSDAQGIEQTIQIGGGGPSFEELQALYVAGNLSALDALKDN</sequence>